<evidence type="ECO:0000313" key="2">
    <source>
        <dbReference type="EMBL" id="VEL34551.1"/>
    </source>
</evidence>
<comment type="caution">
    <text evidence="2">The sequence shown here is derived from an EMBL/GenBank/DDBJ whole genome shotgun (WGS) entry which is preliminary data.</text>
</comment>
<evidence type="ECO:0000256" key="1">
    <source>
        <dbReference type="SAM" id="SignalP"/>
    </source>
</evidence>
<dbReference type="EMBL" id="CAAALY010247902">
    <property type="protein sequence ID" value="VEL34551.1"/>
    <property type="molecule type" value="Genomic_DNA"/>
</dbReference>
<dbReference type="Proteomes" id="UP000784294">
    <property type="component" value="Unassembled WGS sequence"/>
</dbReference>
<proteinExistence type="predicted"/>
<accession>A0A448XDY0</accession>
<reference evidence="2" key="1">
    <citation type="submission" date="2018-11" db="EMBL/GenBank/DDBJ databases">
        <authorList>
            <consortium name="Pathogen Informatics"/>
        </authorList>
    </citation>
    <scope>NUCLEOTIDE SEQUENCE</scope>
</reference>
<keyword evidence="1" id="KW-0732">Signal</keyword>
<feature type="chain" id="PRO_5019485449" evidence="1">
    <location>
        <begin position="20"/>
        <end position="105"/>
    </location>
</feature>
<keyword evidence="3" id="KW-1185">Reference proteome</keyword>
<gene>
    <name evidence="2" type="ORF">PXEA_LOCUS27991</name>
</gene>
<name>A0A448XDY0_9PLAT</name>
<feature type="signal peptide" evidence="1">
    <location>
        <begin position="1"/>
        <end position="19"/>
    </location>
</feature>
<sequence length="105" mass="12039">MRCHLLVFCLTDGCRGCLGSIVSIVSTELEVHELKLHQPRPPQDHLMTITLDNSIEPDSAGVQEKLTLSKWYCPHSLLPVQIWASMNWCDEIKQQNQASSFRYRD</sequence>
<dbReference type="AlphaFoldDB" id="A0A448XDY0"/>
<evidence type="ECO:0000313" key="3">
    <source>
        <dbReference type="Proteomes" id="UP000784294"/>
    </source>
</evidence>
<organism evidence="2 3">
    <name type="scientific">Protopolystoma xenopodis</name>
    <dbReference type="NCBI Taxonomy" id="117903"/>
    <lineage>
        <taxon>Eukaryota</taxon>
        <taxon>Metazoa</taxon>
        <taxon>Spiralia</taxon>
        <taxon>Lophotrochozoa</taxon>
        <taxon>Platyhelminthes</taxon>
        <taxon>Monogenea</taxon>
        <taxon>Polyopisthocotylea</taxon>
        <taxon>Polystomatidea</taxon>
        <taxon>Polystomatidae</taxon>
        <taxon>Protopolystoma</taxon>
    </lineage>
</organism>
<protein>
    <submittedName>
        <fullName evidence="2">Uncharacterized protein</fullName>
    </submittedName>
</protein>